<protein>
    <recommendedName>
        <fullName evidence="3">YrhC-like protein</fullName>
    </recommendedName>
</protein>
<sequence length="81" mass="9366">MEEKKIVELEKQVEDYRQFSFVLLSLSIFLFIGLVLPPSYAPQVAAEWLIAGIGGALTFAWLFNRKVVQCQQKLFEEEDQQ</sequence>
<dbReference type="EMBL" id="LILD01000001">
    <property type="protein sequence ID" value="KOO39665.1"/>
    <property type="molecule type" value="Genomic_DNA"/>
</dbReference>
<dbReference type="AlphaFoldDB" id="A0A0M0KLJ1"/>
<accession>A0A0M0KLJ1</accession>
<dbReference type="PATRIC" id="fig|136160.3.peg.3038"/>
<name>A0A0M0KLJ1_ALKHA</name>
<keyword evidence="1" id="KW-0472">Membrane</keyword>
<dbReference type="RefSeq" id="WP_053431564.1">
    <property type="nucleotide sequence ID" value="NZ_CP040441.1"/>
</dbReference>
<comment type="caution">
    <text evidence="2">The sequence shown here is derived from an EMBL/GenBank/DDBJ whole genome shotgun (WGS) entry which is preliminary data.</text>
</comment>
<proteinExistence type="predicted"/>
<evidence type="ECO:0000256" key="1">
    <source>
        <dbReference type="SAM" id="Phobius"/>
    </source>
</evidence>
<organism evidence="2">
    <name type="scientific">Halalkalibacterium halodurans</name>
    <name type="common">Bacillus halodurans</name>
    <dbReference type="NCBI Taxonomy" id="86665"/>
    <lineage>
        <taxon>Bacteria</taxon>
        <taxon>Bacillati</taxon>
        <taxon>Bacillota</taxon>
        <taxon>Bacilli</taxon>
        <taxon>Bacillales</taxon>
        <taxon>Bacillaceae</taxon>
        <taxon>Halalkalibacterium (ex Joshi et al. 2022)</taxon>
    </lineage>
</organism>
<dbReference type="Pfam" id="PF14143">
    <property type="entry name" value="YrhC"/>
    <property type="match status" value="1"/>
</dbReference>
<reference evidence="2" key="1">
    <citation type="submission" date="2015-08" db="EMBL/GenBank/DDBJ databases">
        <title>Complete DNA Sequence of Pseudomonas syringae pv. actinidiae, the Causal Agent of Kiwifruit Canker Disease.</title>
        <authorList>
            <person name="Rikkerink E.H.A."/>
            <person name="Fineran P.C."/>
        </authorList>
    </citation>
    <scope>NUCLEOTIDE SEQUENCE</scope>
    <source>
        <strain evidence="2">DSM 13666</strain>
    </source>
</reference>
<feature type="transmembrane region" description="Helical" evidence="1">
    <location>
        <begin position="21"/>
        <end position="40"/>
    </location>
</feature>
<dbReference type="InterPro" id="IPR025418">
    <property type="entry name" value="YrhC-like"/>
</dbReference>
<gene>
    <name evidence="2" type="ORF">AMD02_13020</name>
</gene>
<keyword evidence="1" id="KW-1133">Transmembrane helix</keyword>
<evidence type="ECO:0008006" key="3">
    <source>
        <dbReference type="Google" id="ProtNLM"/>
    </source>
</evidence>
<accession>A0A4Y7WY34</accession>
<evidence type="ECO:0000313" key="2">
    <source>
        <dbReference type="EMBL" id="KOO39665.1"/>
    </source>
</evidence>
<feature type="transmembrane region" description="Helical" evidence="1">
    <location>
        <begin position="46"/>
        <end position="63"/>
    </location>
</feature>
<dbReference type="GeneID" id="87596903"/>
<keyword evidence="1" id="KW-0812">Transmembrane</keyword>